<keyword evidence="10" id="KW-1185">Reference proteome</keyword>
<dbReference type="GO" id="GO:0050660">
    <property type="term" value="F:flavin adenine dinucleotide binding"/>
    <property type="evidence" value="ECO:0007669"/>
    <property type="project" value="InterPro"/>
</dbReference>
<feature type="domain" description="Glucose-methanol-choline oxidoreductase N-terminal" evidence="7">
    <location>
        <begin position="82"/>
        <end position="105"/>
    </location>
</feature>
<evidence type="ECO:0000256" key="1">
    <source>
        <dbReference type="ARBA" id="ARBA00001974"/>
    </source>
</evidence>
<evidence type="ECO:0000256" key="3">
    <source>
        <dbReference type="ARBA" id="ARBA00022630"/>
    </source>
</evidence>
<dbReference type="InterPro" id="IPR000172">
    <property type="entry name" value="GMC_OxRdtase_N"/>
</dbReference>
<evidence type="ECO:0000313" key="9">
    <source>
        <dbReference type="EMBL" id="SDG17678.1"/>
    </source>
</evidence>
<comment type="similarity">
    <text evidence="2 6">Belongs to the GMC oxidoreductase family.</text>
</comment>
<reference evidence="9 10" key="1">
    <citation type="submission" date="2016-10" db="EMBL/GenBank/DDBJ databases">
        <authorList>
            <person name="Varghese N."/>
            <person name="Submissions S."/>
        </authorList>
    </citation>
    <scope>NUCLEOTIDE SEQUENCE [LARGE SCALE GENOMIC DNA]</scope>
    <source>
        <strain evidence="9 10">DSM 18839</strain>
    </source>
</reference>
<evidence type="ECO:0000256" key="4">
    <source>
        <dbReference type="ARBA" id="ARBA00022827"/>
    </source>
</evidence>
<gene>
    <name evidence="9" type="ORF">SAMN05660686_03622</name>
</gene>
<accession>A0A8G2BK95</accession>
<dbReference type="PANTHER" id="PTHR11552:SF147">
    <property type="entry name" value="CHOLINE DEHYDROGENASE, MITOCHONDRIAL"/>
    <property type="match status" value="1"/>
</dbReference>
<keyword evidence="4 5" id="KW-0274">FAD</keyword>
<comment type="cofactor">
    <cofactor evidence="1 5">
        <name>FAD</name>
        <dbReference type="ChEBI" id="CHEBI:57692"/>
    </cofactor>
</comment>
<dbReference type="RefSeq" id="WP_093152505.1">
    <property type="nucleotide sequence ID" value="NZ_FNBW01000011.1"/>
</dbReference>
<dbReference type="SUPFAM" id="SSF54373">
    <property type="entry name" value="FAD-linked reductases, C-terminal domain"/>
    <property type="match status" value="1"/>
</dbReference>
<dbReference type="PANTHER" id="PTHR11552">
    <property type="entry name" value="GLUCOSE-METHANOL-CHOLINE GMC OXIDOREDUCTASE"/>
    <property type="match status" value="1"/>
</dbReference>
<dbReference type="PROSITE" id="PS00624">
    <property type="entry name" value="GMC_OXRED_2"/>
    <property type="match status" value="1"/>
</dbReference>
<sequence length="534" mass="57685">MNLDADYVIVGAGTAGCVLANRLSADPSIRVLLLEAGGSDRHPYVQAPVGFLKTFQDPRFNWCFSTAPGDGVDGRSIFFPRGRLLGGSSSINGHLYVRGQARDFDTWAQLGNRGWSHEDVLPYFRRAEDRSGGADAYHGAGGPQHVSDIHERHPICEAFLDGAESLGVPRNPDYNGARQEGVAYYQRTIRNGKRHSAASGFLHPIRHRPNLEVVTGAAVDQILFDGKRAVGLRLRQHGAALTATARREVILAAGAVGSPHLLQVSGIGDPDHLRGIGVEVRHALPSVGRGLQDHYAVRVVHRVTRPITLNERARGPRLLWEIGKWLATGTGLLAFSPAHVGAFLRSTDDLDDPDLQFVFTPASYSDGVVGQLQRVPGMTLGVWQMRPHSTGHVRALSADVTDAPEIQPNYLTDPADQHAIVQGLKWCRRLFASDALAAFRGPETLPGADIRTDDELLAFARAKGATVYHAVSTCRMGTDPDAVVDPDLRVRGLVGLRVVDASVMPTMVSANTNAATMMIAEKASDLILNNTPQP</sequence>
<name>A0A8G2BK95_9PROT</name>
<dbReference type="GO" id="GO:0016614">
    <property type="term" value="F:oxidoreductase activity, acting on CH-OH group of donors"/>
    <property type="evidence" value="ECO:0007669"/>
    <property type="project" value="InterPro"/>
</dbReference>
<evidence type="ECO:0000313" key="10">
    <source>
        <dbReference type="Proteomes" id="UP000198615"/>
    </source>
</evidence>
<dbReference type="Proteomes" id="UP000198615">
    <property type="component" value="Unassembled WGS sequence"/>
</dbReference>
<feature type="domain" description="Glucose-methanol-choline oxidoreductase N-terminal" evidence="8">
    <location>
        <begin position="254"/>
        <end position="268"/>
    </location>
</feature>
<proteinExistence type="inferred from homology"/>
<dbReference type="OrthoDB" id="9785276at2"/>
<evidence type="ECO:0000256" key="6">
    <source>
        <dbReference type="RuleBase" id="RU003968"/>
    </source>
</evidence>
<dbReference type="EMBL" id="FNBW01000011">
    <property type="protein sequence ID" value="SDG17678.1"/>
    <property type="molecule type" value="Genomic_DNA"/>
</dbReference>
<dbReference type="PROSITE" id="PS00623">
    <property type="entry name" value="GMC_OXRED_1"/>
    <property type="match status" value="1"/>
</dbReference>
<dbReference type="Gene3D" id="3.30.560.10">
    <property type="entry name" value="Glucose Oxidase, domain 3"/>
    <property type="match status" value="1"/>
</dbReference>
<dbReference type="InterPro" id="IPR036188">
    <property type="entry name" value="FAD/NAD-bd_sf"/>
</dbReference>
<feature type="binding site" evidence="5">
    <location>
        <position position="219"/>
    </location>
    <ligand>
        <name>FAD</name>
        <dbReference type="ChEBI" id="CHEBI:57692"/>
    </ligand>
</feature>
<evidence type="ECO:0000256" key="5">
    <source>
        <dbReference type="PIRSR" id="PIRSR000137-2"/>
    </source>
</evidence>
<organism evidence="9 10">
    <name type="scientific">Thalassobaculum litoreum DSM 18839</name>
    <dbReference type="NCBI Taxonomy" id="1123362"/>
    <lineage>
        <taxon>Bacteria</taxon>
        <taxon>Pseudomonadati</taxon>
        <taxon>Pseudomonadota</taxon>
        <taxon>Alphaproteobacteria</taxon>
        <taxon>Rhodospirillales</taxon>
        <taxon>Thalassobaculaceae</taxon>
        <taxon>Thalassobaculum</taxon>
    </lineage>
</organism>
<evidence type="ECO:0000259" key="8">
    <source>
        <dbReference type="PROSITE" id="PS00624"/>
    </source>
</evidence>
<dbReference type="AlphaFoldDB" id="A0A8G2BK95"/>
<protein>
    <submittedName>
        <fullName evidence="9">Choline dehydrogenase</fullName>
    </submittedName>
</protein>
<dbReference type="SUPFAM" id="SSF51905">
    <property type="entry name" value="FAD/NAD(P)-binding domain"/>
    <property type="match status" value="1"/>
</dbReference>
<keyword evidence="3 6" id="KW-0285">Flavoprotein</keyword>
<evidence type="ECO:0000256" key="2">
    <source>
        <dbReference type="ARBA" id="ARBA00010790"/>
    </source>
</evidence>
<dbReference type="InterPro" id="IPR012132">
    <property type="entry name" value="GMC_OxRdtase"/>
</dbReference>
<dbReference type="Pfam" id="PF05199">
    <property type="entry name" value="GMC_oxred_C"/>
    <property type="match status" value="1"/>
</dbReference>
<comment type="caution">
    <text evidence="9">The sequence shown here is derived from an EMBL/GenBank/DDBJ whole genome shotgun (WGS) entry which is preliminary data.</text>
</comment>
<dbReference type="Gene3D" id="3.50.50.60">
    <property type="entry name" value="FAD/NAD(P)-binding domain"/>
    <property type="match status" value="1"/>
</dbReference>
<dbReference type="PIRSF" id="PIRSF000137">
    <property type="entry name" value="Alcohol_oxidase"/>
    <property type="match status" value="1"/>
</dbReference>
<evidence type="ECO:0000259" key="7">
    <source>
        <dbReference type="PROSITE" id="PS00623"/>
    </source>
</evidence>
<dbReference type="Pfam" id="PF00732">
    <property type="entry name" value="GMC_oxred_N"/>
    <property type="match status" value="1"/>
</dbReference>
<dbReference type="InterPro" id="IPR007867">
    <property type="entry name" value="GMC_OxRtase_C"/>
</dbReference>